<accession>A0A6N6MHQ1</accession>
<gene>
    <name evidence="2" type="ORF">F6X51_26830</name>
</gene>
<name>A0A6N6MHQ1_9HYPH</name>
<proteinExistence type="predicted"/>
<comment type="caution">
    <text evidence="2">The sequence shown here is derived from an EMBL/GenBank/DDBJ whole genome shotgun (WGS) entry which is preliminary data.</text>
</comment>
<protein>
    <submittedName>
        <fullName evidence="2">Uncharacterized protein</fullName>
    </submittedName>
</protein>
<reference evidence="2 3" key="1">
    <citation type="submission" date="2019-09" db="EMBL/GenBank/DDBJ databases">
        <title>YIM 132548 draft genome.</title>
        <authorList>
            <person name="Jiang L."/>
        </authorList>
    </citation>
    <scope>NUCLEOTIDE SEQUENCE [LARGE SCALE GENOMIC DNA]</scope>
    <source>
        <strain evidence="2 3">YIM 132548</strain>
    </source>
</reference>
<keyword evidence="3" id="KW-1185">Reference proteome</keyword>
<dbReference type="EMBL" id="VZZJ01000052">
    <property type="protein sequence ID" value="KAB1068506.1"/>
    <property type="molecule type" value="Genomic_DNA"/>
</dbReference>
<dbReference type="Proteomes" id="UP000441523">
    <property type="component" value="Unassembled WGS sequence"/>
</dbReference>
<dbReference type="RefSeq" id="WP_150967017.1">
    <property type="nucleotide sequence ID" value="NZ_VZZJ01000052.1"/>
</dbReference>
<sequence>MIPPACSRGTGSAQQSIPRHSSLVPQSEQNLRSGADNHDKFCLKAPLRADLRLTAPVMRLKASIPDQDDRSICVERADPFADAMPLAQLRIAIIASKAALN</sequence>
<dbReference type="AlphaFoldDB" id="A0A6N6MHQ1"/>
<evidence type="ECO:0000256" key="1">
    <source>
        <dbReference type="SAM" id="MobiDB-lite"/>
    </source>
</evidence>
<evidence type="ECO:0000313" key="3">
    <source>
        <dbReference type="Proteomes" id="UP000441523"/>
    </source>
</evidence>
<organism evidence="2 3">
    <name type="scientific">Methylobacterium planeticum</name>
    <dbReference type="NCBI Taxonomy" id="2615211"/>
    <lineage>
        <taxon>Bacteria</taxon>
        <taxon>Pseudomonadati</taxon>
        <taxon>Pseudomonadota</taxon>
        <taxon>Alphaproteobacteria</taxon>
        <taxon>Hyphomicrobiales</taxon>
        <taxon>Methylobacteriaceae</taxon>
        <taxon>Methylobacterium</taxon>
    </lineage>
</organism>
<feature type="compositionally biased region" description="Polar residues" evidence="1">
    <location>
        <begin position="9"/>
        <end position="32"/>
    </location>
</feature>
<evidence type="ECO:0000313" key="2">
    <source>
        <dbReference type="EMBL" id="KAB1068506.1"/>
    </source>
</evidence>
<feature type="region of interest" description="Disordered" evidence="1">
    <location>
        <begin position="1"/>
        <end position="35"/>
    </location>
</feature>